<dbReference type="STRING" id="930991.A0A0D0BK92"/>
<evidence type="ECO:0000313" key="1">
    <source>
        <dbReference type="EMBL" id="KIK72087.1"/>
    </source>
</evidence>
<sequence>MRPCGVILAHATFFGSEAVSAVNAIFPTPLSTPVFLVFDNNCKLRAHQEAICDSHFSKTGMPIDVFHFNSKHKETDTYCQKHCNPALFPELIQDGKWHFNTSICEQTNVWLGGYRAILRNMSVHRYKRYNRYVIQQLARDGQEPWTIPAAAIFPVMPV</sequence>
<evidence type="ECO:0000313" key="2">
    <source>
        <dbReference type="Proteomes" id="UP000054538"/>
    </source>
</evidence>
<gene>
    <name evidence="1" type="ORF">PAXRUDRAFT_181323</name>
</gene>
<dbReference type="EMBL" id="KN831252">
    <property type="protein sequence ID" value="KIK72087.1"/>
    <property type="molecule type" value="Genomic_DNA"/>
</dbReference>
<dbReference type="Proteomes" id="UP000054538">
    <property type="component" value="Unassembled WGS sequence"/>
</dbReference>
<dbReference type="OrthoDB" id="2501483at2759"/>
<name>A0A0D0BK92_9AGAM</name>
<dbReference type="AlphaFoldDB" id="A0A0D0BK92"/>
<keyword evidence="2" id="KW-1185">Reference proteome</keyword>
<protein>
    <submittedName>
        <fullName evidence="1">Uncharacterized protein</fullName>
    </submittedName>
</protein>
<accession>A0A0D0BK92</accession>
<organism evidence="1 2">
    <name type="scientific">Paxillus rubicundulus Ve08.2h10</name>
    <dbReference type="NCBI Taxonomy" id="930991"/>
    <lineage>
        <taxon>Eukaryota</taxon>
        <taxon>Fungi</taxon>
        <taxon>Dikarya</taxon>
        <taxon>Basidiomycota</taxon>
        <taxon>Agaricomycotina</taxon>
        <taxon>Agaricomycetes</taxon>
        <taxon>Agaricomycetidae</taxon>
        <taxon>Boletales</taxon>
        <taxon>Paxilineae</taxon>
        <taxon>Paxillaceae</taxon>
        <taxon>Paxillus</taxon>
    </lineage>
</organism>
<reference evidence="2" key="2">
    <citation type="submission" date="2015-01" db="EMBL/GenBank/DDBJ databases">
        <title>Evolutionary Origins and Diversification of the Mycorrhizal Mutualists.</title>
        <authorList>
            <consortium name="DOE Joint Genome Institute"/>
            <consortium name="Mycorrhizal Genomics Consortium"/>
            <person name="Kohler A."/>
            <person name="Kuo A."/>
            <person name="Nagy L.G."/>
            <person name="Floudas D."/>
            <person name="Copeland A."/>
            <person name="Barry K.W."/>
            <person name="Cichocki N."/>
            <person name="Veneault-Fourrey C."/>
            <person name="LaButti K."/>
            <person name="Lindquist E.A."/>
            <person name="Lipzen A."/>
            <person name="Lundell T."/>
            <person name="Morin E."/>
            <person name="Murat C."/>
            <person name="Riley R."/>
            <person name="Ohm R."/>
            <person name="Sun H."/>
            <person name="Tunlid A."/>
            <person name="Henrissat B."/>
            <person name="Grigoriev I.V."/>
            <person name="Hibbett D.S."/>
            <person name="Martin F."/>
        </authorList>
    </citation>
    <scope>NUCLEOTIDE SEQUENCE [LARGE SCALE GENOMIC DNA]</scope>
    <source>
        <strain evidence="2">Ve08.2h10</strain>
    </source>
</reference>
<reference evidence="1 2" key="1">
    <citation type="submission" date="2014-04" db="EMBL/GenBank/DDBJ databases">
        <authorList>
            <consortium name="DOE Joint Genome Institute"/>
            <person name="Kuo A."/>
            <person name="Kohler A."/>
            <person name="Jargeat P."/>
            <person name="Nagy L.G."/>
            <person name="Floudas D."/>
            <person name="Copeland A."/>
            <person name="Barry K.W."/>
            <person name="Cichocki N."/>
            <person name="Veneault-Fourrey C."/>
            <person name="LaButti K."/>
            <person name="Lindquist E.A."/>
            <person name="Lipzen A."/>
            <person name="Lundell T."/>
            <person name="Morin E."/>
            <person name="Murat C."/>
            <person name="Sun H."/>
            <person name="Tunlid A."/>
            <person name="Henrissat B."/>
            <person name="Grigoriev I.V."/>
            <person name="Hibbett D.S."/>
            <person name="Martin F."/>
            <person name="Nordberg H.P."/>
            <person name="Cantor M.N."/>
            <person name="Hua S.X."/>
        </authorList>
    </citation>
    <scope>NUCLEOTIDE SEQUENCE [LARGE SCALE GENOMIC DNA]</scope>
    <source>
        <strain evidence="1 2">Ve08.2h10</strain>
    </source>
</reference>
<proteinExistence type="predicted"/>
<dbReference type="HOGENOM" id="CLU_004966_2_1_1"/>
<dbReference type="InParanoid" id="A0A0D0BK92"/>